<dbReference type="EMBL" id="DS469691">
    <property type="protein sequence ID" value="EDO35689.1"/>
    <property type="molecule type" value="Genomic_DNA"/>
</dbReference>
<dbReference type="AlphaFoldDB" id="A7SKS4"/>
<dbReference type="Proteomes" id="UP000001593">
    <property type="component" value="Unassembled WGS sequence"/>
</dbReference>
<dbReference type="CDD" id="cd04514">
    <property type="entry name" value="Taspase1_like"/>
    <property type="match status" value="1"/>
</dbReference>
<dbReference type="SUPFAM" id="SSF56235">
    <property type="entry name" value="N-terminal nucleophile aminohydrolases (Ntn hydrolases)"/>
    <property type="match status" value="1"/>
</dbReference>
<keyword evidence="5" id="KW-1185">Reference proteome</keyword>
<evidence type="ECO:0000256" key="1">
    <source>
        <dbReference type="ARBA" id="ARBA00010872"/>
    </source>
</evidence>
<evidence type="ECO:0000256" key="2">
    <source>
        <dbReference type="PIRSR" id="PIRSR600246-1"/>
    </source>
</evidence>
<dbReference type="InterPro" id="IPR000246">
    <property type="entry name" value="Peptidase_T2"/>
</dbReference>
<dbReference type="OMA" id="CYARNTT"/>
<dbReference type="eggNOG" id="KOG1592">
    <property type="taxonomic scope" value="Eukaryota"/>
</dbReference>
<gene>
    <name evidence="4" type="ORF">NEMVEDRAFT_v1g24446</name>
</gene>
<dbReference type="PANTHER" id="PTHR10188">
    <property type="entry name" value="L-ASPARAGINASE"/>
    <property type="match status" value="1"/>
</dbReference>
<feature type="non-terminal residue" evidence="4">
    <location>
        <position position="1"/>
    </location>
</feature>
<organism evidence="4 5">
    <name type="scientific">Nematostella vectensis</name>
    <name type="common">Starlet sea anemone</name>
    <dbReference type="NCBI Taxonomy" id="45351"/>
    <lineage>
        <taxon>Eukaryota</taxon>
        <taxon>Metazoa</taxon>
        <taxon>Cnidaria</taxon>
        <taxon>Anthozoa</taxon>
        <taxon>Hexacorallia</taxon>
        <taxon>Actiniaria</taxon>
        <taxon>Edwardsiidae</taxon>
        <taxon>Nematostella</taxon>
    </lineage>
</organism>
<protein>
    <submittedName>
        <fullName evidence="4">Uncharacterized protein</fullName>
    </submittedName>
</protein>
<dbReference type="Gene3D" id="3.60.20.30">
    <property type="entry name" value="(Glycosyl)asparaginase"/>
    <property type="match status" value="1"/>
</dbReference>
<dbReference type="InterPro" id="IPR029055">
    <property type="entry name" value="Ntn_hydrolases_N"/>
</dbReference>
<reference evidence="4 5" key="1">
    <citation type="journal article" date="2007" name="Science">
        <title>Sea anemone genome reveals ancestral eumetazoan gene repertoire and genomic organization.</title>
        <authorList>
            <person name="Putnam N.H."/>
            <person name="Srivastava M."/>
            <person name="Hellsten U."/>
            <person name="Dirks B."/>
            <person name="Chapman J."/>
            <person name="Salamov A."/>
            <person name="Terry A."/>
            <person name="Shapiro H."/>
            <person name="Lindquist E."/>
            <person name="Kapitonov V.V."/>
            <person name="Jurka J."/>
            <person name="Genikhovich G."/>
            <person name="Grigoriev I.V."/>
            <person name="Lucas S.M."/>
            <person name="Steele R.E."/>
            <person name="Finnerty J.R."/>
            <person name="Technau U."/>
            <person name="Martindale M.Q."/>
            <person name="Rokhsar D.S."/>
        </authorList>
    </citation>
    <scope>NUCLEOTIDE SEQUENCE [LARGE SCALE GENOMIC DNA]</scope>
    <source>
        <strain evidence="5">CH2 X CH6</strain>
    </source>
</reference>
<dbReference type="HOGENOM" id="CLU_021603_5_1_1"/>
<dbReference type="Pfam" id="PF01112">
    <property type="entry name" value="Asparaginase_2"/>
    <property type="match status" value="1"/>
</dbReference>
<evidence type="ECO:0000256" key="3">
    <source>
        <dbReference type="PIRSR" id="PIRSR600246-3"/>
    </source>
</evidence>
<dbReference type="PhylomeDB" id="A7SKS4"/>
<comment type="similarity">
    <text evidence="1">Belongs to the Ntn-hydrolase family.</text>
</comment>
<sequence length="227" mass="24213">GIGNHAVTNEEEYRKTCRTACRKDSTWTNAGTGSNLTESGTVECDASLMDGKTMGFGAVGAIRRVKNPSQVAHHILRDEIKGPKTLGLVPPVFLVGEGAECWARDYGIPGVTEQSLITEKSLASYHRYKERLNSTKPSELHQPKKQKLDDMDVLEDSSLDTVGVVCVDTAGCVSAGSSSGGLLLKKPGRVGQAAVYGAGCYARNTTHSSVKRCGELLIKTLLAKECA</sequence>
<dbReference type="InterPro" id="IPR037464">
    <property type="entry name" value="Taspase1"/>
</dbReference>
<name>A7SKS4_NEMVE</name>
<feature type="non-terminal residue" evidence="4">
    <location>
        <position position="227"/>
    </location>
</feature>
<dbReference type="InParanoid" id="A7SKS4"/>
<accession>A7SKS4</accession>
<evidence type="ECO:0000313" key="4">
    <source>
        <dbReference type="EMBL" id="EDO35689.1"/>
    </source>
</evidence>
<feature type="active site" description="Nucleophile" evidence="2">
    <location>
        <position position="161"/>
    </location>
</feature>
<evidence type="ECO:0000313" key="5">
    <source>
        <dbReference type="Proteomes" id="UP000001593"/>
    </source>
</evidence>
<dbReference type="GO" id="GO:0004298">
    <property type="term" value="F:threonine-type endopeptidase activity"/>
    <property type="evidence" value="ECO:0007669"/>
    <property type="project" value="InterPro"/>
</dbReference>
<proteinExistence type="inferred from homology"/>
<dbReference type="PANTHER" id="PTHR10188:SF8">
    <property type="entry name" value="THREONINE ASPARTASE 1"/>
    <property type="match status" value="1"/>
</dbReference>
<dbReference type="STRING" id="45351.A7SKS4"/>
<feature type="site" description="Cleavage; by autolysis" evidence="3">
    <location>
        <begin position="160"/>
        <end position="161"/>
    </location>
</feature>